<evidence type="ECO:0000313" key="2">
    <source>
        <dbReference type="EMBL" id="MEB4796513.1"/>
    </source>
</evidence>
<gene>
    <name evidence="2" type="ORF">P5G65_21635</name>
</gene>
<evidence type="ECO:0000256" key="1">
    <source>
        <dbReference type="SAM" id="Phobius"/>
    </source>
</evidence>
<dbReference type="EMBL" id="JAROBY010000035">
    <property type="protein sequence ID" value="MEB4796513.1"/>
    <property type="molecule type" value="Genomic_DNA"/>
</dbReference>
<name>A0ABU6DFL6_9BACL</name>
<keyword evidence="1" id="KW-0812">Transmembrane</keyword>
<dbReference type="Proteomes" id="UP001355653">
    <property type="component" value="Unassembled WGS sequence"/>
</dbReference>
<proteinExistence type="predicted"/>
<feature type="transmembrane region" description="Helical" evidence="1">
    <location>
        <begin position="31"/>
        <end position="51"/>
    </location>
</feature>
<sequence>MIMSIIYYLTFMVVWSLVTIRLMLRRHKYREAAVFGGLMTISSIIGTLLIARVNLPSMTVPFKIVFEPFGKMLLMR</sequence>
<keyword evidence="3" id="KW-1185">Reference proteome</keyword>
<keyword evidence="1" id="KW-0472">Membrane</keyword>
<reference evidence="2 3" key="1">
    <citation type="submission" date="2023-03" db="EMBL/GenBank/DDBJ databases">
        <title>Bacillus Genome Sequencing.</title>
        <authorList>
            <person name="Dunlap C."/>
        </authorList>
    </citation>
    <scope>NUCLEOTIDE SEQUENCE [LARGE SCALE GENOMIC DNA]</scope>
    <source>
        <strain evidence="2 3">NRS-1351</strain>
    </source>
</reference>
<accession>A0ABU6DFL6</accession>
<dbReference type="RefSeq" id="WP_127450871.1">
    <property type="nucleotide sequence ID" value="NZ_JAROBY010000035.1"/>
</dbReference>
<protein>
    <submittedName>
        <fullName evidence="2">Uncharacterized protein</fullName>
    </submittedName>
</protein>
<keyword evidence="1" id="KW-1133">Transmembrane helix</keyword>
<comment type="caution">
    <text evidence="2">The sequence shown here is derived from an EMBL/GenBank/DDBJ whole genome shotgun (WGS) entry which is preliminary data.</text>
</comment>
<evidence type="ECO:0000313" key="3">
    <source>
        <dbReference type="Proteomes" id="UP001355653"/>
    </source>
</evidence>
<feature type="transmembrane region" description="Helical" evidence="1">
    <location>
        <begin position="6"/>
        <end position="24"/>
    </location>
</feature>
<organism evidence="2 3">
    <name type="scientific">Paenibacillus chondroitinus</name>
    <dbReference type="NCBI Taxonomy" id="59842"/>
    <lineage>
        <taxon>Bacteria</taxon>
        <taxon>Bacillati</taxon>
        <taxon>Bacillota</taxon>
        <taxon>Bacilli</taxon>
        <taxon>Bacillales</taxon>
        <taxon>Paenibacillaceae</taxon>
        <taxon>Paenibacillus</taxon>
    </lineage>
</organism>